<dbReference type="InterPro" id="IPR020846">
    <property type="entry name" value="MFS_dom"/>
</dbReference>
<gene>
    <name evidence="7" type="ORF">HYZ11_12650</name>
</gene>
<dbReference type="PIRSF" id="PIRSF002808">
    <property type="entry name" value="Hexose_phosphate_transp"/>
    <property type="match status" value="1"/>
</dbReference>
<dbReference type="GO" id="GO:0012505">
    <property type="term" value="C:endomembrane system"/>
    <property type="evidence" value="ECO:0007669"/>
    <property type="project" value="UniProtKB-SubCell"/>
</dbReference>
<dbReference type="GO" id="GO:0035435">
    <property type="term" value="P:phosphate ion transmembrane transport"/>
    <property type="evidence" value="ECO:0007669"/>
    <property type="project" value="TreeGrafter"/>
</dbReference>
<feature type="transmembrane region" description="Helical" evidence="5">
    <location>
        <begin position="341"/>
        <end position="360"/>
    </location>
</feature>
<dbReference type="Gene3D" id="1.20.1250.20">
    <property type="entry name" value="MFS general substrate transporter like domains"/>
    <property type="match status" value="2"/>
</dbReference>
<comment type="caution">
    <text evidence="7">The sequence shown here is derived from an EMBL/GenBank/DDBJ whole genome shotgun (WGS) entry which is preliminary data.</text>
</comment>
<evidence type="ECO:0000256" key="2">
    <source>
        <dbReference type="ARBA" id="ARBA00022692"/>
    </source>
</evidence>
<protein>
    <submittedName>
        <fullName evidence="7">MFS transporter</fullName>
    </submittedName>
</protein>
<evidence type="ECO:0000256" key="4">
    <source>
        <dbReference type="ARBA" id="ARBA00023136"/>
    </source>
</evidence>
<reference evidence="7" key="1">
    <citation type="submission" date="2020-07" db="EMBL/GenBank/DDBJ databases">
        <title>Huge and variable diversity of episymbiotic CPR bacteria and DPANN archaea in groundwater ecosystems.</title>
        <authorList>
            <person name="He C.Y."/>
            <person name="Keren R."/>
            <person name="Whittaker M."/>
            <person name="Farag I.F."/>
            <person name="Doudna J."/>
            <person name="Cate J.H.D."/>
            <person name="Banfield J.F."/>
        </authorList>
    </citation>
    <scope>NUCLEOTIDE SEQUENCE</scope>
    <source>
        <strain evidence="7">NC_groundwater_763_Ag_S-0.2um_68_21</strain>
    </source>
</reference>
<evidence type="ECO:0000256" key="1">
    <source>
        <dbReference type="ARBA" id="ARBA00004127"/>
    </source>
</evidence>
<feature type="transmembrane region" description="Helical" evidence="5">
    <location>
        <begin position="185"/>
        <end position="204"/>
    </location>
</feature>
<dbReference type="InterPro" id="IPR011701">
    <property type="entry name" value="MFS"/>
</dbReference>
<evidence type="ECO:0000256" key="3">
    <source>
        <dbReference type="ARBA" id="ARBA00022989"/>
    </source>
</evidence>
<organism evidence="7 8">
    <name type="scientific">Tectimicrobiota bacterium</name>
    <dbReference type="NCBI Taxonomy" id="2528274"/>
    <lineage>
        <taxon>Bacteria</taxon>
        <taxon>Pseudomonadati</taxon>
        <taxon>Nitrospinota/Tectimicrobiota group</taxon>
        <taxon>Candidatus Tectimicrobiota</taxon>
    </lineage>
</organism>
<evidence type="ECO:0000256" key="5">
    <source>
        <dbReference type="SAM" id="Phobius"/>
    </source>
</evidence>
<dbReference type="SUPFAM" id="SSF103473">
    <property type="entry name" value="MFS general substrate transporter"/>
    <property type="match status" value="1"/>
</dbReference>
<dbReference type="EMBL" id="JACPUR010000030">
    <property type="protein sequence ID" value="MBI3128447.1"/>
    <property type="molecule type" value="Genomic_DNA"/>
</dbReference>
<evidence type="ECO:0000313" key="7">
    <source>
        <dbReference type="EMBL" id="MBI3128447.1"/>
    </source>
</evidence>
<feature type="transmembrane region" description="Helical" evidence="5">
    <location>
        <begin position="316"/>
        <end position="335"/>
    </location>
</feature>
<dbReference type="Proteomes" id="UP000782312">
    <property type="component" value="Unassembled WGS sequence"/>
</dbReference>
<comment type="subcellular location">
    <subcellularLocation>
        <location evidence="1">Endomembrane system</location>
        <topology evidence="1">Multi-pass membrane protein</topology>
    </subcellularLocation>
</comment>
<keyword evidence="2 5" id="KW-0812">Transmembrane</keyword>
<feature type="transmembrane region" description="Helical" evidence="5">
    <location>
        <begin position="96"/>
        <end position="114"/>
    </location>
</feature>
<accession>A0A932I293</accession>
<keyword evidence="3 5" id="KW-1133">Transmembrane helix</keyword>
<feature type="domain" description="Major facilitator superfamily (MFS) profile" evidence="6">
    <location>
        <begin position="30"/>
        <end position="429"/>
    </location>
</feature>
<proteinExistence type="predicted"/>
<dbReference type="GO" id="GO:0061513">
    <property type="term" value="F:glucose 6-phosphate:phosphate antiporter activity"/>
    <property type="evidence" value="ECO:0007669"/>
    <property type="project" value="TreeGrafter"/>
</dbReference>
<dbReference type="AlphaFoldDB" id="A0A932I293"/>
<evidence type="ECO:0000259" key="6">
    <source>
        <dbReference type="PROSITE" id="PS50850"/>
    </source>
</evidence>
<dbReference type="PANTHER" id="PTHR43826">
    <property type="entry name" value="GLUCOSE-6-PHOSPHATE EXCHANGER SLC37A4"/>
    <property type="match status" value="1"/>
</dbReference>
<dbReference type="InterPro" id="IPR036259">
    <property type="entry name" value="MFS_trans_sf"/>
</dbReference>
<keyword evidence="4 5" id="KW-0472">Membrane</keyword>
<dbReference type="Pfam" id="PF07690">
    <property type="entry name" value="MFS_1"/>
    <property type="match status" value="1"/>
</dbReference>
<dbReference type="InterPro" id="IPR000849">
    <property type="entry name" value="Sugar_P_transporter"/>
</dbReference>
<dbReference type="InterPro" id="IPR051337">
    <property type="entry name" value="OPA_Antiporter"/>
</dbReference>
<name>A0A932I293_UNCTE</name>
<dbReference type="PANTHER" id="PTHR43826:SF3">
    <property type="entry name" value="GLUCOSE-6-PHOSPHATE EXCHANGER SLC37A4"/>
    <property type="match status" value="1"/>
</dbReference>
<evidence type="ECO:0000313" key="8">
    <source>
        <dbReference type="Proteomes" id="UP000782312"/>
    </source>
</evidence>
<dbReference type="GO" id="GO:0016020">
    <property type="term" value="C:membrane"/>
    <property type="evidence" value="ECO:0007669"/>
    <property type="project" value="InterPro"/>
</dbReference>
<sequence length="429" mass="46489">MTTPAASPLPGQQVDYGELPALYHRWKWRVLVAFCLFYVTNYLGRFNFSLVQAAVIEDLGITRADTGWINSWMFWGFALGDLVHGRLGEKIGFRNLILAGAVGTSVFNVLASFGDTIPSLAVPWALVGFVNASAWGPGLGIVAQWWPRRDRGKAIGWVGTSAGIALLVVWAVTPWVAAHWGWRAALRYPPLLLTVTGVLFYLSVRDKPAELGLPEYREADQVSRDAEASGGASENGLRAYLHLLGNWRFFIACHVKGLDNVVRYGIVSWAPVYYAQVGGFTLQEMGWLTFAYPLGYLFGPIAGGILSDRFFHSNRTPVIVISAAISAAATLGIALSPASSIPLAVILLMVGGFFVNMTPIQALAVDLAGRRLAGTAAGVLDAHGYIYGALQAWLFGWLSLAAPNGWMWVFLAMSATRIISAAAIWRVKA</sequence>
<dbReference type="PROSITE" id="PS50850">
    <property type="entry name" value="MFS"/>
    <property type="match status" value="1"/>
</dbReference>
<feature type="transmembrane region" description="Helical" evidence="5">
    <location>
        <begin position="154"/>
        <end position="173"/>
    </location>
</feature>
<feature type="transmembrane region" description="Helical" evidence="5">
    <location>
        <begin position="120"/>
        <end position="142"/>
    </location>
</feature>